<organism evidence="1 2">
    <name type="scientific">Parasutterella excrementihominis</name>
    <dbReference type="NCBI Taxonomy" id="487175"/>
    <lineage>
        <taxon>Bacteria</taxon>
        <taxon>Pseudomonadati</taxon>
        <taxon>Pseudomonadota</taxon>
        <taxon>Betaproteobacteria</taxon>
        <taxon>Burkholderiales</taxon>
        <taxon>Sutterellaceae</taxon>
        <taxon>Parasutterella</taxon>
    </lineage>
</organism>
<gene>
    <name evidence="1" type="ORF">GMD42_05035</name>
</gene>
<accession>A0A6I3S042</accession>
<evidence type="ECO:0000313" key="2">
    <source>
        <dbReference type="Proteomes" id="UP000462362"/>
    </source>
</evidence>
<dbReference type="Proteomes" id="UP000462362">
    <property type="component" value="Unassembled WGS sequence"/>
</dbReference>
<comment type="caution">
    <text evidence="1">The sequence shown here is derived from an EMBL/GenBank/DDBJ whole genome shotgun (WGS) entry which is preliminary data.</text>
</comment>
<dbReference type="EMBL" id="WNCL01000011">
    <property type="protein sequence ID" value="MTU42993.1"/>
    <property type="molecule type" value="Genomic_DNA"/>
</dbReference>
<name>A0A6I3S042_9BURK</name>
<dbReference type="RefSeq" id="WP_155165420.1">
    <property type="nucleotide sequence ID" value="NZ_DBGEAO010000040.1"/>
</dbReference>
<reference evidence="1 2" key="1">
    <citation type="journal article" date="2019" name="Nat. Med.">
        <title>A library of human gut bacterial isolates paired with longitudinal multiomics data enables mechanistic microbiome research.</title>
        <authorList>
            <person name="Poyet M."/>
            <person name="Groussin M."/>
            <person name="Gibbons S.M."/>
            <person name="Avila-Pacheco J."/>
            <person name="Jiang X."/>
            <person name="Kearney S.M."/>
            <person name="Perrotta A.R."/>
            <person name="Berdy B."/>
            <person name="Zhao S."/>
            <person name="Lieberman T.D."/>
            <person name="Swanson P.K."/>
            <person name="Smith M."/>
            <person name="Roesemann S."/>
            <person name="Alexander J.E."/>
            <person name="Rich S.A."/>
            <person name="Livny J."/>
            <person name="Vlamakis H."/>
            <person name="Clish C."/>
            <person name="Bullock K."/>
            <person name="Deik A."/>
            <person name="Scott J."/>
            <person name="Pierce K.A."/>
            <person name="Xavier R.J."/>
            <person name="Alm E.J."/>
        </authorList>
    </citation>
    <scope>NUCLEOTIDE SEQUENCE [LARGE SCALE GENOMIC DNA]</scope>
    <source>
        <strain evidence="1 2">BIOML-A2</strain>
    </source>
</reference>
<evidence type="ECO:0000313" key="1">
    <source>
        <dbReference type="EMBL" id="MTU42993.1"/>
    </source>
</evidence>
<sequence>MLIDAIKQHGKKQIEVKQKIRITDKTKKLKYRVDTFFIFPGALQITENNFKKEEFKHNLKCYLSLSEQSPSLEGLFKELVARRISSSKEEKFDDFYKRFCLKYKTALQESSRCLMEKQELSAEETETFLQNVHKLLDEFRNIKFSQENSEREVRLLDKLDEYLTVVTAFCLRDLNEVCICEPRNKILSFWQEVEKYRESRFPVESIEGESKESAFLMRWSFLKKFVQSSLFLDIRYKQGAPLLMHSIYGSAAALSMLFATVVAFFYQDRYGSLSRNLFFALVIAYIFKDRFKEIVRDWLSNVIFRRWIPDRRLFIFMGKKKVGCAKENFGFVSLKELPIGSKDIFQEDNCLLSENFQHSKLAPYACDSVFRYSREITISASELPEEACLIDIIRFNISEFLHNLGATSEALPFFCESGKSPKGEKLYNIYLFRSFCIEEKSDSEVIKVTVNAKAVKRITIVKAFENGRSVLENRGKFICT</sequence>
<proteinExistence type="predicted"/>
<protein>
    <submittedName>
        <fullName evidence="1">Uncharacterized protein</fullName>
    </submittedName>
</protein>
<dbReference type="AlphaFoldDB" id="A0A6I3S042"/>